<proteinExistence type="predicted"/>
<sequence length="212" mass="22770">MGNDCASCMQDAKEKISEMTETDSEEITACKAGAVFKRPTVGMMGISLASEQVHVQLTEDRVALLWRKDGSGGAPNIIQISAIKRVVEMPDKHGLTLYGSTDNSQPLLEMHAPSRVQYLVWSTALGELYAAAQVAAAAGGGARTTENPVSTDPKDLQTSMADKAARTARFAKRDMEITAARKQAEARKAKYMKESGGLRFTAQAMAERGAKS</sequence>
<dbReference type="EMBL" id="HBGJ01010402">
    <property type="protein sequence ID" value="CAD9248097.1"/>
    <property type="molecule type" value="Transcribed_RNA"/>
</dbReference>
<protein>
    <submittedName>
        <fullName evidence="1">Uncharacterized protein</fullName>
    </submittedName>
</protein>
<dbReference type="AlphaFoldDB" id="A0A7S1XNI3"/>
<organism evidence="1">
    <name type="scientific">Phaeomonas parva</name>
    <dbReference type="NCBI Taxonomy" id="124430"/>
    <lineage>
        <taxon>Eukaryota</taxon>
        <taxon>Sar</taxon>
        <taxon>Stramenopiles</taxon>
        <taxon>Ochrophyta</taxon>
        <taxon>Pinguiophyceae</taxon>
        <taxon>Pinguiochrysidales</taxon>
        <taxon>Pinguiochrysidaceae</taxon>
        <taxon>Phaeomonas</taxon>
    </lineage>
</organism>
<reference evidence="1" key="1">
    <citation type="submission" date="2021-01" db="EMBL/GenBank/DDBJ databases">
        <authorList>
            <person name="Corre E."/>
            <person name="Pelletier E."/>
            <person name="Niang G."/>
            <person name="Scheremetjew M."/>
            <person name="Finn R."/>
            <person name="Kale V."/>
            <person name="Holt S."/>
            <person name="Cochrane G."/>
            <person name="Meng A."/>
            <person name="Brown T."/>
            <person name="Cohen L."/>
        </authorList>
    </citation>
    <scope>NUCLEOTIDE SEQUENCE</scope>
    <source>
        <strain evidence="1">CCMP2877</strain>
    </source>
</reference>
<name>A0A7S1XNI3_9STRA</name>
<evidence type="ECO:0000313" key="1">
    <source>
        <dbReference type="EMBL" id="CAD9248097.1"/>
    </source>
</evidence>
<accession>A0A7S1XNI3</accession>
<gene>
    <name evidence="1" type="ORF">PPAR1163_LOCUS6456</name>
</gene>